<evidence type="ECO:0000313" key="6">
    <source>
        <dbReference type="EMBL" id="SPF78784.1"/>
    </source>
</evidence>
<dbReference type="Pfam" id="PF03466">
    <property type="entry name" value="LysR_substrate"/>
    <property type="match status" value="1"/>
</dbReference>
<evidence type="ECO:0000256" key="1">
    <source>
        <dbReference type="ARBA" id="ARBA00009437"/>
    </source>
</evidence>
<dbReference type="SUPFAM" id="SSF53850">
    <property type="entry name" value="Periplasmic binding protein-like II"/>
    <property type="match status" value="1"/>
</dbReference>
<name>A0A2R8ASC9_9RHOB</name>
<dbReference type="Gene3D" id="1.10.10.10">
    <property type="entry name" value="Winged helix-like DNA-binding domain superfamily/Winged helix DNA-binding domain"/>
    <property type="match status" value="1"/>
</dbReference>
<evidence type="ECO:0000256" key="2">
    <source>
        <dbReference type="ARBA" id="ARBA00023015"/>
    </source>
</evidence>
<dbReference type="FunFam" id="1.10.10.10:FF:000001">
    <property type="entry name" value="LysR family transcriptional regulator"/>
    <property type="match status" value="1"/>
</dbReference>
<feature type="domain" description="HTH lysR-type" evidence="5">
    <location>
        <begin position="1"/>
        <end position="58"/>
    </location>
</feature>
<comment type="similarity">
    <text evidence="1">Belongs to the LysR transcriptional regulatory family.</text>
</comment>
<dbReference type="PROSITE" id="PS50931">
    <property type="entry name" value="HTH_LYSR"/>
    <property type="match status" value="1"/>
</dbReference>
<dbReference type="RefSeq" id="WP_108857772.1">
    <property type="nucleotide sequence ID" value="NZ_OMOI01000002.1"/>
</dbReference>
<evidence type="ECO:0000259" key="5">
    <source>
        <dbReference type="PROSITE" id="PS50931"/>
    </source>
</evidence>
<dbReference type="PANTHER" id="PTHR30537">
    <property type="entry name" value="HTH-TYPE TRANSCRIPTIONAL REGULATOR"/>
    <property type="match status" value="1"/>
</dbReference>
<dbReference type="OrthoDB" id="9813056at2"/>
<gene>
    <name evidence="6" type="primary">dmlR_5</name>
    <name evidence="6" type="ORF">ALP8811_02716</name>
</gene>
<dbReference type="InterPro" id="IPR000847">
    <property type="entry name" value="LysR_HTH_N"/>
</dbReference>
<dbReference type="InterPro" id="IPR005119">
    <property type="entry name" value="LysR_subst-bd"/>
</dbReference>
<protein>
    <submittedName>
        <fullName evidence="6">HTH-type transcriptional regulator DmlR</fullName>
    </submittedName>
</protein>
<keyword evidence="2" id="KW-0805">Transcription regulation</keyword>
<dbReference type="PANTHER" id="PTHR30537:SF5">
    <property type="entry name" value="HTH-TYPE TRANSCRIPTIONAL ACTIVATOR TTDR-RELATED"/>
    <property type="match status" value="1"/>
</dbReference>
<evidence type="ECO:0000256" key="3">
    <source>
        <dbReference type="ARBA" id="ARBA00023125"/>
    </source>
</evidence>
<reference evidence="6 7" key="1">
    <citation type="submission" date="2018-03" db="EMBL/GenBank/DDBJ databases">
        <authorList>
            <person name="Keele B.F."/>
        </authorList>
    </citation>
    <scope>NUCLEOTIDE SEQUENCE [LARGE SCALE GENOMIC DNA]</scope>
    <source>
        <strain evidence="6 7">CECT 8811</strain>
    </source>
</reference>
<dbReference type="Gene3D" id="3.40.190.290">
    <property type="match status" value="1"/>
</dbReference>
<dbReference type="Proteomes" id="UP000244911">
    <property type="component" value="Unassembled WGS sequence"/>
</dbReference>
<sequence length="295" mass="32571">MQKSDLEILLAVVDHGSFSAAARVLGYTPSAVGKRVHLLEQRLRVPLLIRSTRRMSLTEAGQRYVEEARDILARMTALEEDIAEDESQLRGVIRMTCSAALGRLRVVPLVNDFMSQHPELEIELLISDKLVDLVGEGFDIAIRSGNLTDSSLISRKITAYRRVLCASPKYIEVYGVPLDPTELGHHRCLRLNLERQVSDWGLTKGDNSHARLGTGMMCNSLEAIHSACVAGLGIAWLPEFLVDRDLNEGGLVPVLSEYSDPSAGGGVFILRPETSFLPHRVRLLVEHLAAGLRMN</sequence>
<dbReference type="GO" id="GO:0003677">
    <property type="term" value="F:DNA binding"/>
    <property type="evidence" value="ECO:0007669"/>
    <property type="project" value="UniProtKB-KW"/>
</dbReference>
<evidence type="ECO:0000313" key="7">
    <source>
        <dbReference type="Proteomes" id="UP000244911"/>
    </source>
</evidence>
<keyword evidence="3" id="KW-0238">DNA-binding</keyword>
<keyword evidence="4" id="KW-0804">Transcription</keyword>
<accession>A0A2R8ASC9</accession>
<organism evidence="6 7">
    <name type="scientific">Aliiroseovarius pelagivivens</name>
    <dbReference type="NCBI Taxonomy" id="1639690"/>
    <lineage>
        <taxon>Bacteria</taxon>
        <taxon>Pseudomonadati</taxon>
        <taxon>Pseudomonadota</taxon>
        <taxon>Alphaproteobacteria</taxon>
        <taxon>Rhodobacterales</taxon>
        <taxon>Paracoccaceae</taxon>
        <taxon>Aliiroseovarius</taxon>
    </lineage>
</organism>
<proteinExistence type="inferred from homology"/>
<keyword evidence="7" id="KW-1185">Reference proteome</keyword>
<evidence type="ECO:0000256" key="4">
    <source>
        <dbReference type="ARBA" id="ARBA00023163"/>
    </source>
</evidence>
<dbReference type="InterPro" id="IPR058163">
    <property type="entry name" value="LysR-type_TF_proteobact-type"/>
</dbReference>
<dbReference type="GO" id="GO:0003700">
    <property type="term" value="F:DNA-binding transcription factor activity"/>
    <property type="evidence" value="ECO:0007669"/>
    <property type="project" value="InterPro"/>
</dbReference>
<dbReference type="CDD" id="cd08422">
    <property type="entry name" value="PBP2_CrgA_like"/>
    <property type="match status" value="1"/>
</dbReference>
<dbReference type="InterPro" id="IPR036388">
    <property type="entry name" value="WH-like_DNA-bd_sf"/>
</dbReference>
<dbReference type="EMBL" id="OMOI01000002">
    <property type="protein sequence ID" value="SPF78784.1"/>
    <property type="molecule type" value="Genomic_DNA"/>
</dbReference>
<dbReference type="Pfam" id="PF00126">
    <property type="entry name" value="HTH_1"/>
    <property type="match status" value="1"/>
</dbReference>
<dbReference type="InterPro" id="IPR036390">
    <property type="entry name" value="WH_DNA-bd_sf"/>
</dbReference>
<dbReference type="SUPFAM" id="SSF46785">
    <property type="entry name" value="Winged helix' DNA-binding domain"/>
    <property type="match status" value="1"/>
</dbReference>
<dbReference type="AlphaFoldDB" id="A0A2R8ASC9"/>